<dbReference type="eggNOG" id="COG1807">
    <property type="taxonomic scope" value="Bacteria"/>
</dbReference>
<feature type="transmembrane region" description="Helical" evidence="1">
    <location>
        <begin position="496"/>
        <end position="514"/>
    </location>
</feature>
<feature type="transmembrane region" description="Helical" evidence="1">
    <location>
        <begin position="272"/>
        <end position="291"/>
    </location>
</feature>
<evidence type="ECO:0008006" key="4">
    <source>
        <dbReference type="Google" id="ProtNLM"/>
    </source>
</evidence>
<feature type="transmembrane region" description="Helical" evidence="1">
    <location>
        <begin position="303"/>
        <end position="321"/>
    </location>
</feature>
<sequence>MTIVILIFIVLTLILIGAIIAHALPVACRADDPLERYFEYALIGALLNGWLAFTLAQIGAFSALLHAAIIAVLCLIALRIGRRHAPNTPTTPADVWRRCIAWVRQCTALPLRERSTSLLLVVLLLVFALLVSRPFETIIGVRDAGVYANAGFIMARTGSLTFTDSVVAQIAADQQSSDPEIADAARQAETNFLGVQNPQRFIATRLRAAGFFIDQGDLARGRVVPQGFHLFPAWIGLIAAFFGLRAGLLAPAVTGLLGIWSVAMLTRRLAGPWVALVAALFLTLNAVQVWFSRYTTAETAAQFLVFAGLYAFAAAFGHSMANVQRTMLLALLAGLAFGQLALTRIEFFLVLGPVALYLLHAWLARRWTLPHTALLAGIGAMVLHAGLHIAFLARAYFFDTLFARLQDFALTAAFALPFLTPTLRQVYLLRPCSRLTMQPCPPIAGMPPTADAPLNWTRIGIEALVVVVVVAALVAIRRLNLIARVSPLLVRLNRPLRLVAAIAIIGIGGYAYLIRPQILSLPVITALPACLAPEQLTNPQGACLTLQGYVGAPIATPAYVDPLAAWFDRAIGAVRGRAAPPLDACIALRRSTLPPTADGRTIPEVLRDGLLDETDVPPEMLATLRACDRYVLRDLFGAAQANLVRLGWYLSPPGIALALIGLALLAYRANSTSWLFLVIAAVASVVFLRLTYGTSDQHYIYIMRRYVPHVYPAFAIGAAYAIARLSFNVQPSTFHIPRSTFSRLILTLVLVLFLVVTGRPIYRHTEYAGALDQIGAMAGQFDPGAIVLMRGGAPSFAQARDIPDLLATPLTFAFGIDAFALKSRDPGRYAPQLARYIRRWHDQGRPVYLAIGASGAIALPEWRLEPAGRLHVDLPEYEQPTDHKPSAVQRFTLDFALYRLLPDEPTPAEPPALTIAPDDYAYQVRGVYRAERIGDRLIAWTDGDAIFRLPAPMTEPLTISVTLAAGARPATLPGETCLSLAAEPGSSTDEATFTAPVCTVPGAEPLTITLSADPRNLPRSPTGHLLLRVQTPPFIPARDDPASHDPRRLGVQIVALAVRSAPIR</sequence>
<evidence type="ECO:0000256" key="1">
    <source>
        <dbReference type="SAM" id="Phobius"/>
    </source>
</evidence>
<feature type="transmembrane region" description="Helical" evidence="1">
    <location>
        <begin position="54"/>
        <end position="78"/>
    </location>
</feature>
<feature type="transmembrane region" description="Helical" evidence="1">
    <location>
        <begin position="328"/>
        <end position="359"/>
    </location>
</feature>
<feature type="transmembrane region" description="Helical" evidence="1">
    <location>
        <begin position="371"/>
        <end position="396"/>
    </location>
</feature>
<dbReference type="HOGENOM" id="CLU_005364_0_0_0"/>
<feature type="transmembrane region" description="Helical" evidence="1">
    <location>
        <begin position="706"/>
        <end position="723"/>
    </location>
</feature>
<dbReference type="KEGG" id="rca:Rcas_1689"/>
<keyword evidence="1" id="KW-1133">Transmembrane helix</keyword>
<organism evidence="2 3">
    <name type="scientific">Roseiflexus castenholzii (strain DSM 13941 / HLO8)</name>
    <dbReference type="NCBI Taxonomy" id="383372"/>
    <lineage>
        <taxon>Bacteria</taxon>
        <taxon>Bacillati</taxon>
        <taxon>Chloroflexota</taxon>
        <taxon>Chloroflexia</taxon>
        <taxon>Chloroflexales</taxon>
        <taxon>Roseiflexineae</taxon>
        <taxon>Roseiflexaceae</taxon>
        <taxon>Roseiflexus</taxon>
    </lineage>
</organism>
<dbReference type="STRING" id="383372.Rcas_1689"/>
<keyword evidence="3" id="KW-1185">Reference proteome</keyword>
<dbReference type="RefSeq" id="WP_012120208.1">
    <property type="nucleotide sequence ID" value="NC_009767.1"/>
</dbReference>
<accession>A7NJW1</accession>
<evidence type="ECO:0000313" key="3">
    <source>
        <dbReference type="Proteomes" id="UP000000263"/>
    </source>
</evidence>
<feature type="transmembrane region" description="Helical" evidence="1">
    <location>
        <begin position="744"/>
        <end position="762"/>
    </location>
</feature>
<protein>
    <recommendedName>
        <fullName evidence="4">Glycosyltransferase RgtA/B/C/D-like domain-containing protein</fullName>
    </recommendedName>
</protein>
<evidence type="ECO:0000313" key="2">
    <source>
        <dbReference type="EMBL" id="ABU57781.1"/>
    </source>
</evidence>
<dbReference type="AlphaFoldDB" id="A7NJW1"/>
<feature type="transmembrane region" description="Helical" evidence="1">
    <location>
        <begin position="456"/>
        <end position="476"/>
    </location>
</feature>
<dbReference type="Proteomes" id="UP000000263">
    <property type="component" value="Chromosome"/>
</dbReference>
<gene>
    <name evidence="2" type="ordered locus">Rcas_1689</name>
</gene>
<feature type="transmembrane region" description="Helical" evidence="1">
    <location>
        <begin position="674"/>
        <end position="694"/>
    </location>
</feature>
<reference evidence="2 3" key="1">
    <citation type="submission" date="2007-08" db="EMBL/GenBank/DDBJ databases">
        <title>Complete sequence of Roseiflexus castenholzii DSM 13941.</title>
        <authorList>
            <consortium name="US DOE Joint Genome Institute"/>
            <person name="Copeland A."/>
            <person name="Lucas S."/>
            <person name="Lapidus A."/>
            <person name="Barry K."/>
            <person name="Glavina del Rio T."/>
            <person name="Dalin E."/>
            <person name="Tice H."/>
            <person name="Pitluck S."/>
            <person name="Thompson L.S."/>
            <person name="Brettin T."/>
            <person name="Bruce D."/>
            <person name="Detter J.C."/>
            <person name="Han C."/>
            <person name="Tapia R."/>
            <person name="Schmutz J."/>
            <person name="Larimer F."/>
            <person name="Land M."/>
            <person name="Hauser L."/>
            <person name="Kyrpides N."/>
            <person name="Mikhailova N."/>
            <person name="Bryant D.A."/>
            <person name="Hanada S."/>
            <person name="Tsukatani Y."/>
            <person name="Richardson P."/>
        </authorList>
    </citation>
    <scope>NUCLEOTIDE SEQUENCE [LARGE SCALE GENOMIC DNA]</scope>
    <source>
        <strain evidence="3">DSM 13941 / HLO8</strain>
    </source>
</reference>
<feature type="transmembrane region" description="Helical" evidence="1">
    <location>
        <begin position="646"/>
        <end position="667"/>
    </location>
</feature>
<dbReference type="EMBL" id="CP000804">
    <property type="protein sequence ID" value="ABU57781.1"/>
    <property type="molecule type" value="Genomic_DNA"/>
</dbReference>
<proteinExistence type="predicted"/>
<keyword evidence="1" id="KW-0812">Transmembrane</keyword>
<keyword evidence="1" id="KW-0472">Membrane</keyword>
<feature type="transmembrane region" description="Helical" evidence="1">
    <location>
        <begin position="233"/>
        <end position="260"/>
    </location>
</feature>
<name>A7NJW1_ROSCS</name>